<evidence type="ECO:0000313" key="3">
    <source>
        <dbReference type="EMBL" id="KAK3777827.1"/>
    </source>
</evidence>
<dbReference type="EMBL" id="JAWDGP010003058">
    <property type="protein sequence ID" value="KAK3777827.1"/>
    <property type="molecule type" value="Genomic_DNA"/>
</dbReference>
<organism evidence="3 4">
    <name type="scientific">Elysia crispata</name>
    <name type="common">lettuce slug</name>
    <dbReference type="NCBI Taxonomy" id="231223"/>
    <lineage>
        <taxon>Eukaryota</taxon>
        <taxon>Metazoa</taxon>
        <taxon>Spiralia</taxon>
        <taxon>Lophotrochozoa</taxon>
        <taxon>Mollusca</taxon>
        <taxon>Gastropoda</taxon>
        <taxon>Heterobranchia</taxon>
        <taxon>Euthyneura</taxon>
        <taxon>Panpulmonata</taxon>
        <taxon>Sacoglossa</taxon>
        <taxon>Placobranchoidea</taxon>
        <taxon>Plakobranchidae</taxon>
        <taxon>Elysia</taxon>
    </lineage>
</organism>
<keyword evidence="2" id="KW-0812">Transmembrane</keyword>
<keyword evidence="2" id="KW-1133">Transmembrane helix</keyword>
<feature type="region of interest" description="Disordered" evidence="1">
    <location>
        <begin position="94"/>
        <end position="113"/>
    </location>
</feature>
<accession>A0AAE1DPF5</accession>
<name>A0AAE1DPF5_9GAST</name>
<comment type="caution">
    <text evidence="3">The sequence shown here is derived from an EMBL/GenBank/DDBJ whole genome shotgun (WGS) entry which is preliminary data.</text>
</comment>
<protein>
    <submittedName>
        <fullName evidence="3">Uncharacterized protein</fullName>
    </submittedName>
</protein>
<evidence type="ECO:0000313" key="4">
    <source>
        <dbReference type="Proteomes" id="UP001283361"/>
    </source>
</evidence>
<sequence>MSTNDMASLVVNTRTVANTPLPIYPPPPSCTLFPCLFLHKVIFIFFTFLSNCAIREGRTELGKQEPITGDISTSNWEASRRSRYEPVSLWSASREGGKVHGSDVSPQSTTQIARPWQRHMAGEDASLGIGDW</sequence>
<keyword evidence="4" id="KW-1185">Reference proteome</keyword>
<keyword evidence="2" id="KW-0472">Membrane</keyword>
<evidence type="ECO:0000256" key="2">
    <source>
        <dbReference type="SAM" id="Phobius"/>
    </source>
</evidence>
<evidence type="ECO:0000256" key="1">
    <source>
        <dbReference type="SAM" id="MobiDB-lite"/>
    </source>
</evidence>
<feature type="transmembrane region" description="Helical" evidence="2">
    <location>
        <begin position="31"/>
        <end position="54"/>
    </location>
</feature>
<dbReference type="Proteomes" id="UP001283361">
    <property type="component" value="Unassembled WGS sequence"/>
</dbReference>
<dbReference type="AlphaFoldDB" id="A0AAE1DPF5"/>
<proteinExistence type="predicted"/>
<reference evidence="3" key="1">
    <citation type="journal article" date="2023" name="G3 (Bethesda)">
        <title>A reference genome for the long-term kleptoplast-retaining sea slug Elysia crispata morphotype clarki.</title>
        <authorList>
            <person name="Eastman K.E."/>
            <person name="Pendleton A.L."/>
            <person name="Shaikh M.A."/>
            <person name="Suttiyut T."/>
            <person name="Ogas R."/>
            <person name="Tomko P."/>
            <person name="Gavelis G."/>
            <person name="Widhalm J.R."/>
            <person name="Wisecaver J.H."/>
        </authorList>
    </citation>
    <scope>NUCLEOTIDE SEQUENCE</scope>
    <source>
        <strain evidence="3">ECLA1</strain>
    </source>
</reference>
<gene>
    <name evidence="3" type="ORF">RRG08_038076</name>
</gene>